<dbReference type="InterPro" id="IPR018330">
    <property type="entry name" value="RecT_fam"/>
</dbReference>
<protein>
    <submittedName>
        <fullName evidence="3">RecT family</fullName>
    </submittedName>
</protein>
<dbReference type="Proteomes" id="UP000190435">
    <property type="component" value="Unassembled WGS sequence"/>
</dbReference>
<evidence type="ECO:0000313" key="4">
    <source>
        <dbReference type="Proteomes" id="UP000190435"/>
    </source>
</evidence>
<proteinExistence type="predicted"/>
<evidence type="ECO:0000313" key="2">
    <source>
        <dbReference type="EMBL" id="OOR86726.1"/>
    </source>
</evidence>
<evidence type="ECO:0000313" key="3">
    <source>
        <dbReference type="EMBL" id="STZ13575.1"/>
    </source>
</evidence>
<reference evidence="2 4" key="1">
    <citation type="submission" date="2017-02" db="EMBL/GenBank/DDBJ databases">
        <title>Draft genome sequence of Moraxella caviae CCUG 355 type strain.</title>
        <authorList>
            <person name="Engstrom-Jakobsson H."/>
            <person name="Salva-Serra F."/>
            <person name="Thorell K."/>
            <person name="Gonzales-Siles L."/>
            <person name="Karlsson R."/>
            <person name="Boulund F."/>
            <person name="Engstrand L."/>
            <person name="Moore E."/>
        </authorList>
    </citation>
    <scope>NUCLEOTIDE SEQUENCE [LARGE SCALE GENOMIC DNA]</scope>
    <source>
        <strain evidence="2 4">CCUG 355</strain>
    </source>
</reference>
<dbReference type="GO" id="GO:0006259">
    <property type="term" value="P:DNA metabolic process"/>
    <property type="evidence" value="ECO:0007669"/>
    <property type="project" value="InterPro"/>
</dbReference>
<organism evidence="2 4">
    <name type="scientific">Moraxella caviae</name>
    <dbReference type="NCBI Taxonomy" id="34060"/>
    <lineage>
        <taxon>Bacteria</taxon>
        <taxon>Pseudomonadati</taxon>
        <taxon>Pseudomonadota</taxon>
        <taxon>Gammaproteobacteria</taxon>
        <taxon>Moraxellales</taxon>
        <taxon>Moraxellaceae</taxon>
        <taxon>Moraxella</taxon>
    </lineage>
</organism>
<name>A0A1S9ZT89_9GAMM</name>
<dbReference type="RefSeq" id="WP_078277626.1">
    <property type="nucleotide sequence ID" value="NZ_MUXU01000099.1"/>
</dbReference>
<accession>A0A1S9ZT89</accession>
<evidence type="ECO:0000313" key="5">
    <source>
        <dbReference type="Proteomes" id="UP000255279"/>
    </source>
</evidence>
<feature type="compositionally biased region" description="Basic and acidic residues" evidence="1">
    <location>
        <begin position="250"/>
        <end position="263"/>
    </location>
</feature>
<reference evidence="3 5" key="2">
    <citation type="submission" date="2018-06" db="EMBL/GenBank/DDBJ databases">
        <authorList>
            <consortium name="Pathogen Informatics"/>
            <person name="Doyle S."/>
        </authorList>
    </citation>
    <scope>NUCLEOTIDE SEQUENCE [LARGE SCALE GENOMIC DNA]</scope>
    <source>
        <strain evidence="3 5">NCTC10293</strain>
    </source>
</reference>
<gene>
    <name evidence="2" type="ORF">B0181_11520</name>
    <name evidence="3" type="ORF">NCTC10293_01149</name>
</gene>
<dbReference type="AlphaFoldDB" id="A0A1S9ZT89"/>
<dbReference type="Proteomes" id="UP000255279">
    <property type="component" value="Unassembled WGS sequence"/>
</dbReference>
<dbReference type="EMBL" id="MUXU01000099">
    <property type="protein sequence ID" value="OOR86726.1"/>
    <property type="molecule type" value="Genomic_DNA"/>
</dbReference>
<dbReference type="STRING" id="34060.B0181_11520"/>
<sequence>MNTQNTDLSMNTDLATSPSQDIGYVKTPDNLLLFDAEMFNRVMHLSEIMATAKAVVPKHFHGLPGNCFAVIGQALRWGMDPFAVAQKTFMINDNGILAYEAQLVNAVVNTRAPVESNLQYEWFGPWDNLLGKTKKSESKSGRAISHQDWDKSLETQVGVTVSATLKGETQPRELTLLLAQAETRNSPLWVSDPRQQLAYLAAKRWARLHVPEVLLGVYTPDELENREMKVVNETPQPAKKSSGVAGLKQRLQERKTPAKKAEPETVEPNPADDTAYFEGVEALQERIENATSPSELKEVGLRIRSCVSDGFIDDATEEDLRVQYSNKKTMFDLIAKVSEANADNVGDVRQALFDNQHLFSQDEVQAMLQTLEGIAG</sequence>
<dbReference type="EMBL" id="UGQE01000002">
    <property type="protein sequence ID" value="STZ13575.1"/>
    <property type="molecule type" value="Genomic_DNA"/>
</dbReference>
<feature type="region of interest" description="Disordered" evidence="1">
    <location>
        <begin position="233"/>
        <end position="272"/>
    </location>
</feature>
<keyword evidence="4" id="KW-1185">Reference proteome</keyword>
<evidence type="ECO:0000256" key="1">
    <source>
        <dbReference type="SAM" id="MobiDB-lite"/>
    </source>
</evidence>
<dbReference type="Pfam" id="PF03837">
    <property type="entry name" value="RecT"/>
    <property type="match status" value="1"/>
</dbReference>
<dbReference type="GO" id="GO:0003677">
    <property type="term" value="F:DNA binding"/>
    <property type="evidence" value="ECO:0007669"/>
    <property type="project" value="InterPro"/>
</dbReference>